<comment type="caution">
    <text evidence="1">The sequence shown here is derived from an EMBL/GenBank/DDBJ whole genome shotgun (WGS) entry which is preliminary data.</text>
</comment>
<evidence type="ECO:0000313" key="2">
    <source>
        <dbReference type="Proteomes" id="UP001497480"/>
    </source>
</evidence>
<dbReference type="AlphaFoldDB" id="A0AAV1WP50"/>
<organism evidence="1 2">
    <name type="scientific">Lupinus luteus</name>
    <name type="common">European yellow lupine</name>
    <dbReference type="NCBI Taxonomy" id="3873"/>
    <lineage>
        <taxon>Eukaryota</taxon>
        <taxon>Viridiplantae</taxon>
        <taxon>Streptophyta</taxon>
        <taxon>Embryophyta</taxon>
        <taxon>Tracheophyta</taxon>
        <taxon>Spermatophyta</taxon>
        <taxon>Magnoliopsida</taxon>
        <taxon>eudicotyledons</taxon>
        <taxon>Gunneridae</taxon>
        <taxon>Pentapetalae</taxon>
        <taxon>rosids</taxon>
        <taxon>fabids</taxon>
        <taxon>Fabales</taxon>
        <taxon>Fabaceae</taxon>
        <taxon>Papilionoideae</taxon>
        <taxon>50 kb inversion clade</taxon>
        <taxon>genistoids sensu lato</taxon>
        <taxon>core genistoids</taxon>
        <taxon>Genisteae</taxon>
        <taxon>Lupinus</taxon>
    </lineage>
</organism>
<dbReference type="EMBL" id="CAXHTB010000008">
    <property type="protein sequence ID" value="CAL0310814.1"/>
    <property type="molecule type" value="Genomic_DNA"/>
</dbReference>
<keyword evidence="2" id="KW-1185">Reference proteome</keyword>
<protein>
    <submittedName>
        <fullName evidence="1">Uncharacterized protein</fullName>
    </submittedName>
</protein>
<proteinExistence type="predicted"/>
<accession>A0AAV1WP50</accession>
<gene>
    <name evidence="1" type="ORF">LLUT_LOCUS11874</name>
</gene>
<sequence>MARTFAAKFNQLDIPPDMDRPGSRYWCVDREILRLTNFFPYEDSPRLNILESPLGSIVLNHPNYKRYRQVYIYLVVKKLKQWTLLVYSTGISQGINLKITCQYE</sequence>
<dbReference type="Proteomes" id="UP001497480">
    <property type="component" value="Unassembled WGS sequence"/>
</dbReference>
<evidence type="ECO:0000313" key="1">
    <source>
        <dbReference type="EMBL" id="CAL0310814.1"/>
    </source>
</evidence>
<name>A0AAV1WP50_LUPLU</name>
<reference evidence="1 2" key="1">
    <citation type="submission" date="2024-03" db="EMBL/GenBank/DDBJ databases">
        <authorList>
            <person name="Martinez-Hernandez J."/>
        </authorList>
    </citation>
    <scope>NUCLEOTIDE SEQUENCE [LARGE SCALE GENOMIC DNA]</scope>
</reference>